<feature type="compositionally biased region" description="Acidic residues" evidence="1">
    <location>
        <begin position="122"/>
        <end position="132"/>
    </location>
</feature>
<evidence type="ECO:0000313" key="2">
    <source>
        <dbReference type="EMBL" id="MDC0667937.1"/>
    </source>
</evidence>
<name>A0ABT5B1F2_9BACT</name>
<dbReference type="EMBL" id="JAQNDN010000003">
    <property type="protein sequence ID" value="MDC0667937.1"/>
    <property type="molecule type" value="Genomic_DNA"/>
</dbReference>
<dbReference type="RefSeq" id="WP_271996521.1">
    <property type="nucleotide sequence ID" value="NZ_JAQNDN010000003.1"/>
</dbReference>
<feature type="region of interest" description="Disordered" evidence="1">
    <location>
        <begin position="122"/>
        <end position="144"/>
    </location>
</feature>
<evidence type="ECO:0000313" key="3">
    <source>
        <dbReference type="Proteomes" id="UP001217838"/>
    </source>
</evidence>
<proteinExistence type="predicted"/>
<organism evidence="2 3">
    <name type="scientific">Nannocystis radixulma</name>
    <dbReference type="NCBI Taxonomy" id="2995305"/>
    <lineage>
        <taxon>Bacteria</taxon>
        <taxon>Pseudomonadati</taxon>
        <taxon>Myxococcota</taxon>
        <taxon>Polyangia</taxon>
        <taxon>Nannocystales</taxon>
        <taxon>Nannocystaceae</taxon>
        <taxon>Nannocystis</taxon>
    </lineage>
</organism>
<dbReference type="Proteomes" id="UP001217838">
    <property type="component" value="Unassembled WGS sequence"/>
</dbReference>
<gene>
    <name evidence="2" type="ORF">POL58_09315</name>
</gene>
<sequence>MSIDALVFTRTKPELDMREHDVFNIEFVQIVAPCRVQAEHWRRIGRKPDASLGWVTDVNCSNSAYQELAAFARALARRCGGGLFWCDLTATTREIAGDPADRPRDDRPLRRVLEAAQLRIEDDESDWEDPVEEAPARTPRLPHTEPWDVGVAQFGDAEAWVRPGLTTMFFVLLAGQRAVVEEMRRSLARTVDSALLTGVIGLEYSSEPPARWIERVHLPGASMSCVRATANGELSVAHAGDARAYRIFARKVEPVHAAGTKLLLGSTVVLCSSEVWRALGDDIDEVWRALGDDIDEVFVEVVEAHRRLGAQAAARALLQRAAGATTAVVVVAYYRSPTRAR</sequence>
<evidence type="ECO:0000256" key="1">
    <source>
        <dbReference type="SAM" id="MobiDB-lite"/>
    </source>
</evidence>
<accession>A0ABT5B1F2</accession>
<reference evidence="2 3" key="1">
    <citation type="submission" date="2022-11" db="EMBL/GenBank/DDBJ databases">
        <title>Minimal conservation of predation-associated metabolite biosynthetic gene clusters underscores biosynthetic potential of Myxococcota including descriptions for ten novel species: Archangium lansinium sp. nov., Myxococcus landrumus sp. nov., Nannocystis bai.</title>
        <authorList>
            <person name="Ahearne A."/>
            <person name="Stevens C."/>
            <person name="Dowd S."/>
        </authorList>
    </citation>
    <scope>NUCLEOTIDE SEQUENCE [LARGE SCALE GENOMIC DNA]</scope>
    <source>
        <strain evidence="2 3">NCELM</strain>
    </source>
</reference>
<protein>
    <submittedName>
        <fullName evidence="2">Uncharacterized protein</fullName>
    </submittedName>
</protein>
<keyword evidence="3" id="KW-1185">Reference proteome</keyword>
<comment type="caution">
    <text evidence="2">The sequence shown here is derived from an EMBL/GenBank/DDBJ whole genome shotgun (WGS) entry which is preliminary data.</text>
</comment>